<dbReference type="Gene3D" id="3.90.79.10">
    <property type="entry name" value="Nucleoside Triphosphate Pyrophosphohydrolase"/>
    <property type="match status" value="1"/>
</dbReference>
<feature type="domain" description="Nudix hydrolase" evidence="1">
    <location>
        <begin position="14"/>
        <end position="147"/>
    </location>
</feature>
<dbReference type="InterPro" id="IPR015797">
    <property type="entry name" value="NUDIX_hydrolase-like_dom_sf"/>
</dbReference>
<dbReference type="Proteomes" id="UP000178771">
    <property type="component" value="Unassembled WGS sequence"/>
</dbReference>
<reference evidence="2 3" key="1">
    <citation type="journal article" date="2016" name="Nat. Commun.">
        <title>Thousands of microbial genomes shed light on interconnected biogeochemical processes in an aquifer system.</title>
        <authorList>
            <person name="Anantharaman K."/>
            <person name="Brown C.T."/>
            <person name="Hug L.A."/>
            <person name="Sharon I."/>
            <person name="Castelle C.J."/>
            <person name="Probst A.J."/>
            <person name="Thomas B.C."/>
            <person name="Singh A."/>
            <person name="Wilkins M.J."/>
            <person name="Karaoz U."/>
            <person name="Brodie E.L."/>
            <person name="Williams K.H."/>
            <person name="Hubbard S.S."/>
            <person name="Banfield J.F."/>
        </authorList>
    </citation>
    <scope>NUCLEOTIDE SEQUENCE [LARGE SCALE GENOMIC DNA]</scope>
</reference>
<dbReference type="AlphaFoldDB" id="A0A1F4V4F8"/>
<organism evidence="2 3">
    <name type="scientific">candidate division WWE3 bacterium RIFCSPLOWO2_01_FULL_39_13</name>
    <dbReference type="NCBI Taxonomy" id="1802624"/>
    <lineage>
        <taxon>Bacteria</taxon>
        <taxon>Katanobacteria</taxon>
    </lineage>
</organism>
<protein>
    <recommendedName>
        <fullName evidence="1">Nudix hydrolase domain-containing protein</fullName>
    </recommendedName>
</protein>
<dbReference type="InterPro" id="IPR000086">
    <property type="entry name" value="NUDIX_hydrolase_dom"/>
</dbReference>
<comment type="caution">
    <text evidence="2">The sequence shown here is derived from an EMBL/GenBank/DDBJ whole genome shotgun (WGS) entry which is preliminary data.</text>
</comment>
<dbReference type="PANTHER" id="PTHR43736:SF1">
    <property type="entry name" value="DIHYDRONEOPTERIN TRIPHOSPHATE DIPHOSPHATASE"/>
    <property type="match status" value="1"/>
</dbReference>
<dbReference type="EMBL" id="MEVH01000023">
    <property type="protein sequence ID" value="OGC51393.1"/>
    <property type="molecule type" value="Genomic_DNA"/>
</dbReference>
<name>A0A1F4V4F8_UNCKA</name>
<dbReference type="Pfam" id="PF00293">
    <property type="entry name" value="NUDIX"/>
    <property type="match status" value="1"/>
</dbReference>
<dbReference type="PROSITE" id="PS51462">
    <property type="entry name" value="NUDIX"/>
    <property type="match status" value="1"/>
</dbReference>
<dbReference type="SUPFAM" id="SSF55811">
    <property type="entry name" value="Nudix"/>
    <property type="match status" value="1"/>
</dbReference>
<proteinExistence type="predicted"/>
<gene>
    <name evidence="2" type="ORF">A2982_03625</name>
</gene>
<dbReference type="CDD" id="cd02883">
    <property type="entry name" value="NUDIX_Hydrolase"/>
    <property type="match status" value="1"/>
</dbReference>
<evidence type="ECO:0000313" key="3">
    <source>
        <dbReference type="Proteomes" id="UP000178771"/>
    </source>
</evidence>
<accession>A0A1F4V4F8</accession>
<dbReference type="STRING" id="1802624.A2982_03625"/>
<dbReference type="PANTHER" id="PTHR43736">
    <property type="entry name" value="ADP-RIBOSE PYROPHOSPHATASE"/>
    <property type="match status" value="1"/>
</dbReference>
<evidence type="ECO:0000313" key="2">
    <source>
        <dbReference type="EMBL" id="OGC51393.1"/>
    </source>
</evidence>
<sequence>MTESKEQEVKIKNCDNKSVGMLIWKDDKLLLIERMKFPFGFAVPAGHVDDHGSFEDAAKEEVQEEVGFEVTNLKLITEGRKENICRRPGGSWHYWKIYQVETKGEIKRSEDETKQAGWFSIDQIRVLTQRTKKYLNGEIPEKKWQESPGLEPVWLEWFNELNIL</sequence>
<evidence type="ECO:0000259" key="1">
    <source>
        <dbReference type="PROSITE" id="PS51462"/>
    </source>
</evidence>